<dbReference type="Pfam" id="PF00698">
    <property type="entry name" value="Acyl_transf_1"/>
    <property type="match status" value="1"/>
</dbReference>
<dbReference type="FunFam" id="3.40.47.10:FF:000019">
    <property type="entry name" value="Polyketide synthase type I"/>
    <property type="match status" value="1"/>
</dbReference>
<dbReference type="Pfam" id="PF08240">
    <property type="entry name" value="ADH_N"/>
    <property type="match status" value="1"/>
</dbReference>
<dbReference type="SMART" id="SM00822">
    <property type="entry name" value="PKS_KR"/>
    <property type="match status" value="1"/>
</dbReference>
<evidence type="ECO:0000313" key="14">
    <source>
        <dbReference type="Proteomes" id="UP000050867"/>
    </source>
</evidence>
<dbReference type="SMART" id="SM00829">
    <property type="entry name" value="PKS_ER"/>
    <property type="match status" value="1"/>
</dbReference>
<dbReference type="Pfam" id="PF16197">
    <property type="entry name" value="KAsynt_C_assoc"/>
    <property type="match status" value="1"/>
</dbReference>
<dbReference type="InterPro" id="IPR014030">
    <property type="entry name" value="Ketoacyl_synth_N"/>
</dbReference>
<dbReference type="InterPro" id="IPR014031">
    <property type="entry name" value="Ketoacyl_synth_C"/>
</dbReference>
<dbReference type="Gene3D" id="3.40.50.720">
    <property type="entry name" value="NAD(P)-binding Rossmann-like Domain"/>
    <property type="match status" value="3"/>
</dbReference>
<dbReference type="InterPro" id="IPR016039">
    <property type="entry name" value="Thiolase-like"/>
</dbReference>
<dbReference type="InterPro" id="IPR049552">
    <property type="entry name" value="PKS_DH_N"/>
</dbReference>
<dbReference type="PANTHER" id="PTHR43775:SF37">
    <property type="entry name" value="SI:DKEY-61P9.11"/>
    <property type="match status" value="1"/>
</dbReference>
<dbReference type="InterPro" id="IPR020841">
    <property type="entry name" value="PKS_Beta-ketoAc_synthase_dom"/>
</dbReference>
<keyword evidence="2" id="KW-0596">Phosphopantetheine</keyword>
<dbReference type="eggNOG" id="COG3321">
    <property type="taxonomic scope" value="Bacteria"/>
</dbReference>
<dbReference type="InterPro" id="IPR020806">
    <property type="entry name" value="PKS_PP-bd"/>
</dbReference>
<dbReference type="InterPro" id="IPR036291">
    <property type="entry name" value="NAD(P)-bd_dom_sf"/>
</dbReference>
<dbReference type="InterPro" id="IPR013154">
    <property type="entry name" value="ADH-like_N"/>
</dbReference>
<dbReference type="InterPro" id="IPR057326">
    <property type="entry name" value="KR_dom"/>
</dbReference>
<dbReference type="Gene3D" id="3.90.180.10">
    <property type="entry name" value="Medium-chain alcohol dehydrogenases, catalytic domain"/>
    <property type="match status" value="1"/>
</dbReference>
<dbReference type="RefSeq" id="WP_018381505.1">
    <property type="nucleotide sequence ID" value="NZ_LLZU01000005.1"/>
</dbReference>
<dbReference type="SUPFAM" id="SSF55048">
    <property type="entry name" value="Probable ACP-binding domain of malonyl-CoA ACP transacylase"/>
    <property type="match status" value="1"/>
</dbReference>
<dbReference type="Proteomes" id="UP000050867">
    <property type="component" value="Unassembled WGS sequence"/>
</dbReference>
<dbReference type="Pfam" id="PF14765">
    <property type="entry name" value="PS-DH"/>
    <property type="match status" value="1"/>
</dbReference>
<dbReference type="PROSITE" id="PS52004">
    <property type="entry name" value="KS3_2"/>
    <property type="match status" value="1"/>
</dbReference>
<dbReference type="FunFam" id="3.40.50.720:FF:000209">
    <property type="entry name" value="Polyketide synthase Pks12"/>
    <property type="match status" value="1"/>
</dbReference>
<dbReference type="SMART" id="SM00827">
    <property type="entry name" value="PKS_AT"/>
    <property type="match status" value="1"/>
</dbReference>
<dbReference type="SMART" id="SM00823">
    <property type="entry name" value="PKS_PP"/>
    <property type="match status" value="1"/>
</dbReference>
<dbReference type="Pfam" id="PF00109">
    <property type="entry name" value="ketoacyl-synt"/>
    <property type="match status" value="1"/>
</dbReference>
<feature type="region of interest" description="Disordered" evidence="9">
    <location>
        <begin position="2148"/>
        <end position="2215"/>
    </location>
</feature>
<dbReference type="SMART" id="SM00826">
    <property type="entry name" value="PKS_DH"/>
    <property type="match status" value="1"/>
</dbReference>
<sequence>MTGTNSQGENRRAVIQQALDTIERLERRALAAEGRLTEPVAVIGLGCRLPGEVDGPQDYWRLLAEGRDGVVEVPASRWDAARFLCDDFTVPGTIRSGSGGFLTHWDPASFDASFFGISPREAVAMDPQQRLLMEVVWEALEHAGLPADRLHGTRGGVFVGITLHEYAVRHFQALGPQDVDAYTVTGGVHNAAAGRIAYHLGLHGPAVAVDTACSSSLTAVHLACQSLRTGDADLAFAAGTNLMLMPESSISLSRFGTLAPDGRCKAYDASADGLGRGEGCGVVVLKRLADAERDGDRVLAVVRGTAVNQDGASSGPTVPNGLAHEDVIRTALDRSGLGPRDIDYVEGHGTGTPLGDPIELEALASVFVSDRDPDRPLLVGSAKTNLGHTEATAGVAGLIKSVLALHHRHIPPHLHLTERTHRISERAARIEIPAQGQPWPDTGRPARAGVSAFGISGTNAHVVLEQAASSGEAPAHRHGGPLLFQLSGATPAGLRANAERLADWLGRNAEASPVDVAHTLGRRRTHLPHRAAVVADSLAGLGQELKSLAAGETTPGAVTAATLPSAGEGAVWVFSGQGSQWTGMGRELLATEPAFAEVVHRLEPVVAAESGLSLVELLCDRDLTDAPLGHLQPAVFAMQVGLAEVWRAHGAEPAAVLGHSMGEVAAAVVSGALELEDGARAICRRSRLYQERFRGSGLMALVELPTAEVHRRLAGHDGVSVAVSASPRSTVVGGGAAEVRRLVEAWQGEGLLAKLVPGVSVPAHTPQVEPLLPELRALLADLAPREPRVTFYSTAHPDPHTTPVCDADYWAANMRNPVRFTQTVAAAAADGFRVFVEVSPHPVVTHSVSETLAAEGVDDVLVTGTLRRGEPAGRTLLVNLGQLHCHGAPVDLARLHPHGTLTDLPTNAWQHERFWFDTDGGGAQDPAAHPLLGTRVLVPGSPVRHVWQTELSPRRLPWLEDHRVAGSVVVPGTAYCEAALAAGCQALAAEPDALELHDVEYRSLLVLDGPTVVTTELTETGAGCGRVEVRTRDGEGAWTTHAVAGVRPATGPRPPAQDPAGPGAPHHTEVPAERLYAWMRAAGQQHGPAFQGVESALVDPEGRSAVGRVTVPEQARVGLPQASLHPVLLDLCMQLLAAVPAADASRPAGGDALLPVRVGSLRRWAAPETGGVVHSRLAPHGPDGGLLGDVTLLDDGGRVVVEARNVEVVRVPRESGGHPLDDRVFELSWEAVPPVAADTEPPGGSWLLLTEPGGAPLAERLREGLTSAGRPCPLLDSAAGPAALAGAITAAVSSGEPLRGVVVVMPPAEDDERLLTGAPETALDQARLRVARLTELVGVLGQTAEGSAEHPAPRLWVVTHGAHPVGAGDPVSPAQSALRGMVRTLGYEHPALRATLLDLGPGAEGGTGASSVLAELLADPAQDDIALRDGQRYLTRFTPAPLSDRARPAARRTARYGADGFRLTSRTAGRLDALELTAFDRRPPGPGEVEVRVAAAGLNFSDTLKAMGVYQVAEGDDRPMLLGTECAGEISAVGEGVTGLRVGDRVAASGWGCFGTFLTTRADLVTPLPEGMTAAGAATVPSVFVTAWYGLHHVARVAAGEHVLVHSGTGGVGMAAIAIARAAGAEVHATAGTPAKRDLLRRMGVRHVSDSRTLAWADDVLAATGGRGVDVVLNSLTGPALHRGVEVLAEHGRFVEIGKRDIHQDARLGMLPFSRGITFAAVDADLLARTRPAVMRRVLDEVFAEFAAGRLEPLPHTEWPLERAADAFRTMANAEHTGKLVITVPASGTTEVVQEPGTVPLVREGGGYLVTGGLSGLGLFTAGHLVDEGAGAVVLNGRSEPSGQALEAIERMRAAGARVSVVLGDIAAEGTAERMVAAVRESGAPLRGVVHSAVVLDDCLVADLDAERLERVWRPKVVGAWRLHRATEDLDLDWWVGFSSTSGVLGSAGQAGYAAASAWLDGLAHWRRARGLPALSVDWGPWSGIGLAQDLDARGYRLIEPQDGTAALSALVSHRRAQTTFASFHPDEWFRGHPAVAASSVYAGADERTADTGQSAPLLARIAGVGEEPEARRLLEAFVSEQVRGVLRRDQGTVDLRAPIASFGMDSLMALELRNRLEGGTGLKLSAALVWSHRDLASLVEDLAGRLGLAPPPPPAPGSGAGGDTAATRPVPAAEEPPAALSAEDTDVLAQILAAMGPEQGTDGHPAKANEEQTP</sequence>
<dbReference type="GO" id="GO:0071770">
    <property type="term" value="P:DIM/DIP cell wall layer assembly"/>
    <property type="evidence" value="ECO:0007669"/>
    <property type="project" value="TreeGrafter"/>
</dbReference>
<keyword evidence="5" id="KW-0045">Antibiotic biosynthesis</keyword>
<keyword evidence="7" id="KW-0012">Acyltransferase</keyword>
<protein>
    <submittedName>
        <fullName evidence="13">Polyketide synthase</fullName>
    </submittedName>
</protein>
<dbReference type="EMBL" id="LLZU01000005">
    <property type="protein sequence ID" value="KRV50594.1"/>
    <property type="molecule type" value="Genomic_DNA"/>
</dbReference>
<feature type="region of interest" description="N-terminal hotdog fold" evidence="8">
    <location>
        <begin position="929"/>
        <end position="1053"/>
    </location>
</feature>
<dbReference type="InterPro" id="IPR009081">
    <property type="entry name" value="PP-bd_ACP"/>
</dbReference>
<evidence type="ECO:0000256" key="9">
    <source>
        <dbReference type="SAM" id="MobiDB-lite"/>
    </source>
</evidence>
<feature type="domain" description="PKS/mFAS DH" evidence="12">
    <location>
        <begin position="929"/>
        <end position="1217"/>
    </location>
</feature>
<dbReference type="GO" id="GO:0005886">
    <property type="term" value="C:plasma membrane"/>
    <property type="evidence" value="ECO:0007669"/>
    <property type="project" value="TreeGrafter"/>
</dbReference>
<dbReference type="InterPro" id="IPR042104">
    <property type="entry name" value="PKS_dehydratase_sf"/>
</dbReference>
<dbReference type="SUPFAM" id="SSF50129">
    <property type="entry name" value="GroES-like"/>
    <property type="match status" value="1"/>
</dbReference>
<dbReference type="SUPFAM" id="SSF52151">
    <property type="entry name" value="FabD/lysophospholipase-like"/>
    <property type="match status" value="1"/>
</dbReference>
<name>A0A0T6LXJ9_WENVI</name>
<feature type="region of interest" description="C-terminal hotdog fold" evidence="8">
    <location>
        <begin position="1067"/>
        <end position="1217"/>
    </location>
</feature>
<gene>
    <name evidence="13" type="ORF">AQ490_16165</name>
</gene>
<feature type="compositionally biased region" description="Basic and acidic residues" evidence="9">
    <location>
        <begin position="2205"/>
        <end position="2215"/>
    </location>
</feature>
<dbReference type="InterPro" id="IPR020807">
    <property type="entry name" value="PKS_DH"/>
</dbReference>
<dbReference type="CDD" id="cd00833">
    <property type="entry name" value="PKS"/>
    <property type="match status" value="1"/>
</dbReference>
<dbReference type="InterPro" id="IPR011032">
    <property type="entry name" value="GroES-like_sf"/>
</dbReference>
<keyword evidence="6" id="KW-0511">Multifunctional enzyme</keyword>
<dbReference type="GO" id="GO:0033068">
    <property type="term" value="P:macrolide biosynthetic process"/>
    <property type="evidence" value="ECO:0007669"/>
    <property type="project" value="UniProtKB-ARBA"/>
</dbReference>
<evidence type="ECO:0000313" key="13">
    <source>
        <dbReference type="EMBL" id="KRV50594.1"/>
    </source>
</evidence>
<evidence type="ECO:0000259" key="10">
    <source>
        <dbReference type="PROSITE" id="PS50075"/>
    </source>
</evidence>
<feature type="active site" description="Proton acceptor; for dehydratase activity" evidence="8">
    <location>
        <position position="962"/>
    </location>
</feature>
<dbReference type="Pfam" id="PF02801">
    <property type="entry name" value="Ketoacyl-synt_C"/>
    <property type="match status" value="1"/>
</dbReference>
<dbReference type="GO" id="GO:0016491">
    <property type="term" value="F:oxidoreductase activity"/>
    <property type="evidence" value="ECO:0007669"/>
    <property type="project" value="InterPro"/>
</dbReference>
<dbReference type="InterPro" id="IPR016036">
    <property type="entry name" value="Malonyl_transacylase_ACP-bd"/>
</dbReference>
<dbReference type="InterPro" id="IPR006162">
    <property type="entry name" value="Ppantetheine_attach_site"/>
</dbReference>
<dbReference type="InterPro" id="IPR049900">
    <property type="entry name" value="PKS_mFAS_DH"/>
</dbReference>
<organism evidence="13 14">
    <name type="scientific">Wenjunlia vitaminophila</name>
    <name type="common">Streptomyces vitaminophilus</name>
    <dbReference type="NCBI Taxonomy" id="76728"/>
    <lineage>
        <taxon>Bacteria</taxon>
        <taxon>Bacillati</taxon>
        <taxon>Actinomycetota</taxon>
        <taxon>Actinomycetes</taxon>
        <taxon>Kitasatosporales</taxon>
        <taxon>Streptomycetaceae</taxon>
        <taxon>Wenjunlia</taxon>
    </lineage>
</organism>
<accession>A0A0T6LXJ9</accession>
<evidence type="ECO:0000256" key="8">
    <source>
        <dbReference type="PROSITE-ProRule" id="PRU01363"/>
    </source>
</evidence>
<dbReference type="PROSITE" id="PS00606">
    <property type="entry name" value="KS3_1"/>
    <property type="match status" value="1"/>
</dbReference>
<evidence type="ECO:0000259" key="11">
    <source>
        <dbReference type="PROSITE" id="PS52004"/>
    </source>
</evidence>
<dbReference type="Pfam" id="PF08659">
    <property type="entry name" value="KR"/>
    <property type="match status" value="1"/>
</dbReference>
<dbReference type="InterPro" id="IPR013968">
    <property type="entry name" value="PKS_KR"/>
</dbReference>
<dbReference type="CDD" id="cd08955">
    <property type="entry name" value="KR_2_FAS_SDR_x"/>
    <property type="match status" value="1"/>
</dbReference>
<feature type="domain" description="Ketosynthase family 3 (KS3)" evidence="11">
    <location>
        <begin position="37"/>
        <end position="466"/>
    </location>
</feature>
<feature type="region of interest" description="Disordered" evidence="9">
    <location>
        <begin position="1045"/>
        <end position="1068"/>
    </location>
</feature>
<dbReference type="Gene3D" id="3.10.129.110">
    <property type="entry name" value="Polyketide synthase dehydratase"/>
    <property type="match status" value="1"/>
</dbReference>
<comment type="caution">
    <text evidence="13">The sequence shown here is derived from an EMBL/GenBank/DDBJ whole genome shotgun (WGS) entry which is preliminary data.</text>
</comment>
<dbReference type="Pfam" id="PF00550">
    <property type="entry name" value="PP-binding"/>
    <property type="match status" value="1"/>
</dbReference>
<dbReference type="InterPro" id="IPR001227">
    <property type="entry name" value="Ac_transferase_dom_sf"/>
</dbReference>
<evidence type="ECO:0000256" key="5">
    <source>
        <dbReference type="ARBA" id="ARBA00023194"/>
    </source>
</evidence>
<keyword evidence="14" id="KW-1185">Reference proteome</keyword>
<proteinExistence type="predicted"/>
<dbReference type="PROSITE" id="PS52019">
    <property type="entry name" value="PKS_MFAS_DH"/>
    <property type="match status" value="1"/>
</dbReference>
<comment type="pathway">
    <text evidence="1">Antibiotic biosynthesis.</text>
</comment>
<evidence type="ECO:0000256" key="3">
    <source>
        <dbReference type="ARBA" id="ARBA00022553"/>
    </source>
</evidence>
<dbReference type="InterPro" id="IPR050091">
    <property type="entry name" value="PKS_NRPS_Biosynth_Enz"/>
</dbReference>
<dbReference type="Pfam" id="PF21089">
    <property type="entry name" value="PKS_DH_N"/>
    <property type="match status" value="1"/>
</dbReference>
<dbReference type="GO" id="GO:0031177">
    <property type="term" value="F:phosphopantetheine binding"/>
    <property type="evidence" value="ECO:0007669"/>
    <property type="project" value="InterPro"/>
</dbReference>
<dbReference type="STRING" id="76728.AQ490_16165"/>
<dbReference type="GO" id="GO:0005737">
    <property type="term" value="C:cytoplasm"/>
    <property type="evidence" value="ECO:0007669"/>
    <property type="project" value="TreeGrafter"/>
</dbReference>
<evidence type="ECO:0000256" key="6">
    <source>
        <dbReference type="ARBA" id="ARBA00023268"/>
    </source>
</evidence>
<dbReference type="GO" id="GO:0004312">
    <property type="term" value="F:fatty acid synthase activity"/>
    <property type="evidence" value="ECO:0007669"/>
    <property type="project" value="TreeGrafter"/>
</dbReference>
<dbReference type="PROSITE" id="PS50075">
    <property type="entry name" value="CARRIER"/>
    <property type="match status" value="1"/>
</dbReference>
<evidence type="ECO:0000256" key="7">
    <source>
        <dbReference type="ARBA" id="ARBA00023315"/>
    </source>
</evidence>
<reference evidence="13" key="1">
    <citation type="submission" date="2015-10" db="EMBL/GenBank/DDBJ databases">
        <title>Draft genome sequence of pyrrolomycin-producing Streptomyces vitaminophilus.</title>
        <authorList>
            <person name="Graham D.E."/>
            <person name="Mahan K.M."/>
            <person name="Klingeman D.M."/>
            <person name="Hettich R.L."/>
            <person name="Parry R.J."/>
        </authorList>
    </citation>
    <scope>NUCLEOTIDE SEQUENCE [LARGE SCALE GENOMIC DNA]</scope>
    <source>
        <strain evidence="13">ATCC 31673</strain>
    </source>
</reference>
<evidence type="ECO:0000259" key="12">
    <source>
        <dbReference type="PROSITE" id="PS52019"/>
    </source>
</evidence>
<dbReference type="InterPro" id="IPR020843">
    <property type="entry name" value="ER"/>
</dbReference>
<dbReference type="SUPFAM" id="SSF53901">
    <property type="entry name" value="Thiolase-like"/>
    <property type="match status" value="1"/>
</dbReference>
<dbReference type="Gene3D" id="3.40.366.10">
    <property type="entry name" value="Malonyl-Coenzyme A Acyl Carrier Protein, domain 2"/>
    <property type="match status" value="1"/>
</dbReference>
<feature type="active site" description="Proton donor; for dehydratase activity" evidence="8">
    <location>
        <position position="1130"/>
    </location>
</feature>
<dbReference type="InterPro" id="IPR014043">
    <property type="entry name" value="Acyl_transferase_dom"/>
</dbReference>
<dbReference type="Pfam" id="PF13602">
    <property type="entry name" value="ADH_zinc_N_2"/>
    <property type="match status" value="1"/>
</dbReference>
<evidence type="ECO:0000256" key="4">
    <source>
        <dbReference type="ARBA" id="ARBA00022679"/>
    </source>
</evidence>
<evidence type="ECO:0000256" key="2">
    <source>
        <dbReference type="ARBA" id="ARBA00022450"/>
    </source>
</evidence>
<keyword evidence="4" id="KW-0808">Transferase</keyword>
<dbReference type="CDD" id="cd05195">
    <property type="entry name" value="enoyl_red"/>
    <property type="match status" value="1"/>
</dbReference>
<keyword evidence="3" id="KW-0597">Phosphoprotein</keyword>
<dbReference type="eggNOG" id="COG0604">
    <property type="taxonomic scope" value="Bacteria"/>
</dbReference>
<feature type="domain" description="Carrier" evidence="10">
    <location>
        <begin position="2070"/>
        <end position="2147"/>
    </location>
</feature>
<evidence type="ECO:0000256" key="1">
    <source>
        <dbReference type="ARBA" id="ARBA00004792"/>
    </source>
</evidence>
<dbReference type="Gene3D" id="3.30.70.3290">
    <property type="match status" value="1"/>
</dbReference>
<dbReference type="InterPro" id="IPR036736">
    <property type="entry name" value="ACP-like_sf"/>
</dbReference>
<dbReference type="InterPro" id="IPR049551">
    <property type="entry name" value="PKS_DH_C"/>
</dbReference>
<dbReference type="SMART" id="SM00825">
    <property type="entry name" value="PKS_KS"/>
    <property type="match status" value="1"/>
</dbReference>
<feature type="compositionally biased region" description="Low complexity" evidence="9">
    <location>
        <begin position="2164"/>
        <end position="2183"/>
    </location>
</feature>
<dbReference type="InterPro" id="IPR032821">
    <property type="entry name" value="PKS_assoc"/>
</dbReference>
<dbReference type="SUPFAM" id="SSF51735">
    <property type="entry name" value="NAD(P)-binding Rossmann-fold domains"/>
    <property type="match status" value="3"/>
</dbReference>
<dbReference type="Gene3D" id="1.10.1200.10">
    <property type="entry name" value="ACP-like"/>
    <property type="match status" value="1"/>
</dbReference>
<dbReference type="Gene3D" id="3.40.47.10">
    <property type="match status" value="1"/>
</dbReference>
<dbReference type="PANTHER" id="PTHR43775">
    <property type="entry name" value="FATTY ACID SYNTHASE"/>
    <property type="match status" value="1"/>
</dbReference>
<dbReference type="InterPro" id="IPR018201">
    <property type="entry name" value="Ketoacyl_synth_AS"/>
</dbReference>
<dbReference type="GO" id="GO:0004315">
    <property type="term" value="F:3-oxoacyl-[acyl-carrier-protein] synthase activity"/>
    <property type="evidence" value="ECO:0007669"/>
    <property type="project" value="InterPro"/>
</dbReference>
<dbReference type="PROSITE" id="PS00012">
    <property type="entry name" value="PHOSPHOPANTETHEINE"/>
    <property type="match status" value="1"/>
</dbReference>
<dbReference type="InterPro" id="IPR016035">
    <property type="entry name" value="Acyl_Trfase/lysoPLipase"/>
</dbReference>
<dbReference type="SUPFAM" id="SSF47336">
    <property type="entry name" value="ACP-like"/>
    <property type="match status" value="1"/>
</dbReference>
<dbReference type="GO" id="GO:0006633">
    <property type="term" value="P:fatty acid biosynthetic process"/>
    <property type="evidence" value="ECO:0007669"/>
    <property type="project" value="InterPro"/>
</dbReference>